<dbReference type="STRING" id="3476.A0A2P5AYT9"/>
<dbReference type="InterPro" id="IPR050629">
    <property type="entry name" value="STE20/SPS1-PAK"/>
</dbReference>
<dbReference type="SUPFAM" id="SSF56112">
    <property type="entry name" value="Protein kinase-like (PK-like)"/>
    <property type="match status" value="1"/>
</dbReference>
<name>A0A2P5AYT9_PARAD</name>
<sequence>MGLLLGSSRCSDGQLPITNPNLRLEDQNTSMFHAFGHNYGLVKLADFGVATKLTEADVNTHSVVGTPYWMAPEDFRTEHKAFLLSIINGGQTLIVVERNRSEAFDFTMELGSWMVMGFLRGNCVREGHGEFKKDWRKAVVVYRQDLDIHWSVINLGLSRELRRRVEVVELHADIVVLWFLNEVEKKLVLRYEFGKLCNTRLVKVVEWSQS</sequence>
<dbReference type="PANTHER" id="PTHR48012:SF26">
    <property type="entry name" value="SERINE_THREONINE-PROTEIN KINASE DDB_G0283821-RELATED"/>
    <property type="match status" value="1"/>
</dbReference>
<evidence type="ECO:0000259" key="3">
    <source>
        <dbReference type="PROSITE" id="PS50011"/>
    </source>
</evidence>
<dbReference type="PANTHER" id="PTHR48012">
    <property type="entry name" value="STERILE20-LIKE KINASE, ISOFORM B-RELATED"/>
    <property type="match status" value="1"/>
</dbReference>
<keyword evidence="5" id="KW-1185">Reference proteome</keyword>
<evidence type="ECO:0000313" key="4">
    <source>
        <dbReference type="EMBL" id="PON41699.1"/>
    </source>
</evidence>
<reference evidence="5" key="1">
    <citation type="submission" date="2016-06" db="EMBL/GenBank/DDBJ databases">
        <title>Parallel loss of symbiosis genes in relatives of nitrogen-fixing non-legume Parasponia.</title>
        <authorList>
            <person name="Van Velzen R."/>
            <person name="Holmer R."/>
            <person name="Bu F."/>
            <person name="Rutten L."/>
            <person name="Van Zeijl A."/>
            <person name="Liu W."/>
            <person name="Santuari L."/>
            <person name="Cao Q."/>
            <person name="Sharma T."/>
            <person name="Shen D."/>
            <person name="Roswanjaya Y."/>
            <person name="Wardhani T."/>
            <person name="Kalhor M.S."/>
            <person name="Jansen J."/>
            <person name="Van den Hoogen J."/>
            <person name="Gungor B."/>
            <person name="Hartog M."/>
            <person name="Hontelez J."/>
            <person name="Verver J."/>
            <person name="Yang W.-C."/>
            <person name="Schijlen E."/>
            <person name="Repin R."/>
            <person name="Schilthuizen M."/>
            <person name="Schranz E."/>
            <person name="Heidstra R."/>
            <person name="Miyata K."/>
            <person name="Fedorova E."/>
            <person name="Kohlen W."/>
            <person name="Bisseling T."/>
            <person name="Smit S."/>
            <person name="Geurts R."/>
        </authorList>
    </citation>
    <scope>NUCLEOTIDE SEQUENCE [LARGE SCALE GENOMIC DNA]</scope>
    <source>
        <strain evidence="5">cv. WU1-14</strain>
    </source>
</reference>
<keyword evidence="4" id="KW-0808">Transferase</keyword>
<dbReference type="AlphaFoldDB" id="A0A2P5AYT9"/>
<dbReference type="EMBL" id="JXTB01000409">
    <property type="protein sequence ID" value="PON41699.1"/>
    <property type="molecule type" value="Genomic_DNA"/>
</dbReference>
<proteinExistence type="predicted"/>
<keyword evidence="1" id="KW-0547">Nucleotide-binding</keyword>
<dbReference type="GO" id="GO:0005524">
    <property type="term" value="F:ATP binding"/>
    <property type="evidence" value="ECO:0007669"/>
    <property type="project" value="UniProtKB-KW"/>
</dbReference>
<dbReference type="InterPro" id="IPR000719">
    <property type="entry name" value="Prot_kinase_dom"/>
</dbReference>
<dbReference type="GO" id="GO:0005737">
    <property type="term" value="C:cytoplasm"/>
    <property type="evidence" value="ECO:0007669"/>
    <property type="project" value="TreeGrafter"/>
</dbReference>
<accession>A0A2P5AYT9</accession>
<keyword evidence="4" id="KW-0418">Kinase</keyword>
<evidence type="ECO:0000256" key="2">
    <source>
        <dbReference type="ARBA" id="ARBA00022840"/>
    </source>
</evidence>
<gene>
    <name evidence="4" type="ORF">PanWU01x14_287620</name>
</gene>
<dbReference type="Gene3D" id="1.10.510.10">
    <property type="entry name" value="Transferase(Phosphotransferase) domain 1"/>
    <property type="match status" value="1"/>
</dbReference>
<dbReference type="GO" id="GO:0004674">
    <property type="term" value="F:protein serine/threonine kinase activity"/>
    <property type="evidence" value="ECO:0007669"/>
    <property type="project" value="TreeGrafter"/>
</dbReference>
<comment type="caution">
    <text evidence="4">The sequence shown here is derived from an EMBL/GenBank/DDBJ whole genome shotgun (WGS) entry which is preliminary data.</text>
</comment>
<protein>
    <submittedName>
        <fullName evidence="4">Tyrosine-protein kinase</fullName>
    </submittedName>
</protein>
<feature type="domain" description="Protein kinase" evidence="3">
    <location>
        <begin position="1"/>
        <end position="179"/>
    </location>
</feature>
<evidence type="ECO:0000256" key="1">
    <source>
        <dbReference type="ARBA" id="ARBA00022741"/>
    </source>
</evidence>
<dbReference type="OrthoDB" id="8693905at2759"/>
<dbReference type="PROSITE" id="PS50011">
    <property type="entry name" value="PROTEIN_KINASE_DOM"/>
    <property type="match status" value="1"/>
</dbReference>
<dbReference type="InterPro" id="IPR011009">
    <property type="entry name" value="Kinase-like_dom_sf"/>
</dbReference>
<dbReference type="Proteomes" id="UP000237105">
    <property type="component" value="Unassembled WGS sequence"/>
</dbReference>
<organism evidence="4 5">
    <name type="scientific">Parasponia andersonii</name>
    <name type="common">Sponia andersonii</name>
    <dbReference type="NCBI Taxonomy" id="3476"/>
    <lineage>
        <taxon>Eukaryota</taxon>
        <taxon>Viridiplantae</taxon>
        <taxon>Streptophyta</taxon>
        <taxon>Embryophyta</taxon>
        <taxon>Tracheophyta</taxon>
        <taxon>Spermatophyta</taxon>
        <taxon>Magnoliopsida</taxon>
        <taxon>eudicotyledons</taxon>
        <taxon>Gunneridae</taxon>
        <taxon>Pentapetalae</taxon>
        <taxon>rosids</taxon>
        <taxon>fabids</taxon>
        <taxon>Rosales</taxon>
        <taxon>Cannabaceae</taxon>
        <taxon>Parasponia</taxon>
    </lineage>
</organism>
<evidence type="ECO:0000313" key="5">
    <source>
        <dbReference type="Proteomes" id="UP000237105"/>
    </source>
</evidence>
<keyword evidence="2" id="KW-0067">ATP-binding</keyword>